<comment type="caution">
    <text evidence="5">The sequence shown here is derived from an EMBL/GenBank/DDBJ whole genome shotgun (WGS) entry which is preliminary data.</text>
</comment>
<dbReference type="Pfam" id="PF00107">
    <property type="entry name" value="ADH_zinc_N"/>
    <property type="match status" value="1"/>
</dbReference>
<dbReference type="PROSITE" id="PS00059">
    <property type="entry name" value="ADH_ZINC"/>
    <property type="match status" value="1"/>
</dbReference>
<dbReference type="GO" id="GO:0035925">
    <property type="term" value="F:mRNA 3'-UTR AU-rich region binding"/>
    <property type="evidence" value="ECO:0007669"/>
    <property type="project" value="TreeGrafter"/>
</dbReference>
<dbReference type="InterPro" id="IPR013149">
    <property type="entry name" value="ADH-like_C"/>
</dbReference>
<evidence type="ECO:0000259" key="4">
    <source>
        <dbReference type="SMART" id="SM00829"/>
    </source>
</evidence>
<feature type="domain" description="Enoyl reductase (ER)" evidence="4">
    <location>
        <begin position="10"/>
        <end position="320"/>
    </location>
</feature>
<dbReference type="GO" id="GO:0070402">
    <property type="term" value="F:NADPH binding"/>
    <property type="evidence" value="ECO:0007669"/>
    <property type="project" value="TreeGrafter"/>
</dbReference>
<evidence type="ECO:0000256" key="3">
    <source>
        <dbReference type="RuleBase" id="RU361277"/>
    </source>
</evidence>
<gene>
    <name evidence="5" type="primary">qor</name>
    <name evidence="5" type="ORF">Atai01_33030</name>
</gene>
<dbReference type="GO" id="GO:0008270">
    <property type="term" value="F:zinc ion binding"/>
    <property type="evidence" value="ECO:0007669"/>
    <property type="project" value="InterPro"/>
</dbReference>
<dbReference type="EMBL" id="BSTI01000006">
    <property type="protein sequence ID" value="GLY66684.1"/>
    <property type="molecule type" value="Genomic_DNA"/>
</dbReference>
<dbReference type="RefSeq" id="WP_285487402.1">
    <property type="nucleotide sequence ID" value="NZ_BSTI01000006.1"/>
</dbReference>
<dbReference type="SUPFAM" id="SSF51735">
    <property type="entry name" value="NAD(P)-binding Rossmann-fold domains"/>
    <property type="match status" value="1"/>
</dbReference>
<protein>
    <submittedName>
        <fullName evidence="5">NADPH:quinone reductase</fullName>
    </submittedName>
</protein>
<dbReference type="Pfam" id="PF08240">
    <property type="entry name" value="ADH_N"/>
    <property type="match status" value="1"/>
</dbReference>
<dbReference type="InterPro" id="IPR002328">
    <property type="entry name" value="ADH_Zn_CS"/>
</dbReference>
<dbReference type="InterPro" id="IPR013154">
    <property type="entry name" value="ADH-like_N"/>
</dbReference>
<evidence type="ECO:0000313" key="5">
    <source>
        <dbReference type="EMBL" id="GLY66684.1"/>
    </source>
</evidence>
<dbReference type="InterPro" id="IPR020843">
    <property type="entry name" value="ER"/>
</dbReference>
<keyword evidence="3" id="KW-0862">Zinc</keyword>
<proteinExistence type="inferred from homology"/>
<keyword evidence="1" id="KW-0521">NADP</keyword>
<keyword evidence="6" id="KW-1185">Reference proteome</keyword>
<keyword evidence="3" id="KW-0479">Metal-binding</keyword>
<name>A0A9W6VH55_9PSEU</name>
<dbReference type="Gene3D" id="3.40.50.720">
    <property type="entry name" value="NAD(P)-binding Rossmann-like Domain"/>
    <property type="match status" value="1"/>
</dbReference>
<dbReference type="SMART" id="SM00829">
    <property type="entry name" value="PKS_ER"/>
    <property type="match status" value="1"/>
</dbReference>
<reference evidence="5" key="1">
    <citation type="submission" date="2023-03" db="EMBL/GenBank/DDBJ databases">
        <title>Amycolatopsis taiwanensis NBRC 103393.</title>
        <authorList>
            <person name="Ichikawa N."/>
            <person name="Sato H."/>
            <person name="Tonouchi N."/>
        </authorList>
    </citation>
    <scope>NUCLEOTIDE SEQUENCE</scope>
    <source>
        <strain evidence="5">NBRC 103393</strain>
    </source>
</reference>
<dbReference type="GO" id="GO:0005829">
    <property type="term" value="C:cytosol"/>
    <property type="evidence" value="ECO:0007669"/>
    <property type="project" value="TreeGrafter"/>
</dbReference>
<dbReference type="InterPro" id="IPR011032">
    <property type="entry name" value="GroES-like_sf"/>
</dbReference>
<comment type="similarity">
    <text evidence="3">Belongs to the zinc-containing alcohol dehydrogenase family.</text>
</comment>
<evidence type="ECO:0000256" key="1">
    <source>
        <dbReference type="ARBA" id="ARBA00022857"/>
    </source>
</evidence>
<evidence type="ECO:0000313" key="6">
    <source>
        <dbReference type="Proteomes" id="UP001165136"/>
    </source>
</evidence>
<keyword evidence="2" id="KW-0560">Oxidoreductase</keyword>
<dbReference type="PANTHER" id="PTHR48106:SF13">
    <property type="entry name" value="QUINONE OXIDOREDUCTASE-RELATED"/>
    <property type="match status" value="1"/>
</dbReference>
<comment type="cofactor">
    <cofactor evidence="3">
        <name>Zn(2+)</name>
        <dbReference type="ChEBI" id="CHEBI:29105"/>
    </cofactor>
</comment>
<dbReference type="Proteomes" id="UP001165136">
    <property type="component" value="Unassembled WGS sequence"/>
</dbReference>
<dbReference type="SUPFAM" id="SSF50129">
    <property type="entry name" value="GroES-like"/>
    <property type="match status" value="1"/>
</dbReference>
<dbReference type="Gene3D" id="3.90.180.10">
    <property type="entry name" value="Medium-chain alcohol dehydrogenases, catalytic domain"/>
    <property type="match status" value="1"/>
</dbReference>
<evidence type="ECO:0000256" key="2">
    <source>
        <dbReference type="ARBA" id="ARBA00023002"/>
    </source>
</evidence>
<organism evidence="5 6">
    <name type="scientific">Amycolatopsis taiwanensis</name>
    <dbReference type="NCBI Taxonomy" id="342230"/>
    <lineage>
        <taxon>Bacteria</taxon>
        <taxon>Bacillati</taxon>
        <taxon>Actinomycetota</taxon>
        <taxon>Actinomycetes</taxon>
        <taxon>Pseudonocardiales</taxon>
        <taxon>Pseudonocardiaceae</taxon>
        <taxon>Amycolatopsis</taxon>
    </lineage>
</organism>
<dbReference type="AlphaFoldDB" id="A0A9W6VH55"/>
<dbReference type="InterPro" id="IPR036291">
    <property type="entry name" value="NAD(P)-bd_dom_sf"/>
</dbReference>
<dbReference type="GO" id="GO:0003960">
    <property type="term" value="F:quinone reductase (NADPH) activity"/>
    <property type="evidence" value="ECO:0007669"/>
    <property type="project" value="TreeGrafter"/>
</dbReference>
<sequence length="323" mass="32954">MRVIRVREVGPPQVLKIEEAAELAPGVGQVVVAVERAGVIYADTIVRSGRFPFPRPFVPGHEVAGTVTAVGPEVDSSLLGRRVVATTVGMSGGYAEQALAEAVNVHPVPDGLALEHAVAVFSAGAVAVGLLGAMPVSRGETVVVTAAAGRIGLLLVQLAKAAGATVIGAAGGPEKLAAARESGADAVVDYRTADWAGQVRELTGGGADLVLDAIGGDIGAQAFDALADGRGRLGVYGFTSGTWTAVDMPQLLRRGLTVAGPMGMIMTKTQAAQRADVEHALNAASAGQLIPRIHAAYLLENAAQAHEDLEQRRIIGAIHLVVG</sequence>
<accession>A0A9W6VH55</accession>
<dbReference type="PANTHER" id="PTHR48106">
    <property type="entry name" value="QUINONE OXIDOREDUCTASE PIG3-RELATED"/>
    <property type="match status" value="1"/>
</dbReference>